<dbReference type="SMART" id="SM00849">
    <property type="entry name" value="Lactamase_B"/>
    <property type="match status" value="1"/>
</dbReference>
<dbReference type="RefSeq" id="WP_265679642.1">
    <property type="nucleotide sequence ID" value="NZ_CP120863.1"/>
</dbReference>
<comment type="cofactor">
    <cofactor evidence="1">
        <name>Zn(2+)</name>
        <dbReference type="ChEBI" id="CHEBI:29105"/>
    </cofactor>
</comment>
<keyword evidence="3" id="KW-0479">Metal-binding</keyword>
<evidence type="ECO:0000256" key="1">
    <source>
        <dbReference type="ARBA" id="ARBA00001947"/>
    </source>
</evidence>
<dbReference type="InterPro" id="IPR051013">
    <property type="entry name" value="MBL_superfamily_lactonases"/>
</dbReference>
<keyword evidence="8" id="KW-1185">Reference proteome</keyword>
<dbReference type="Proteomes" id="UP001209803">
    <property type="component" value="Chromosome"/>
</dbReference>
<dbReference type="InterPro" id="IPR001279">
    <property type="entry name" value="Metallo-B-lactamas"/>
</dbReference>
<dbReference type="PANTHER" id="PTHR42978">
    <property type="entry name" value="QUORUM-QUENCHING LACTONASE YTNP-RELATED-RELATED"/>
    <property type="match status" value="1"/>
</dbReference>
<evidence type="ECO:0000313" key="8">
    <source>
        <dbReference type="Proteomes" id="UP001209803"/>
    </source>
</evidence>
<dbReference type="Pfam" id="PF00753">
    <property type="entry name" value="Lactamase_B"/>
    <property type="match status" value="1"/>
</dbReference>
<evidence type="ECO:0000256" key="3">
    <source>
        <dbReference type="ARBA" id="ARBA00022723"/>
    </source>
</evidence>
<dbReference type="CDD" id="cd07720">
    <property type="entry name" value="OPHC2-like_MBL-fold"/>
    <property type="match status" value="1"/>
</dbReference>
<protein>
    <submittedName>
        <fullName evidence="7">MBL fold metallo-hydrolase</fullName>
    </submittedName>
</protein>
<dbReference type="SUPFAM" id="SSF56281">
    <property type="entry name" value="Metallo-hydrolase/oxidoreductase"/>
    <property type="match status" value="1"/>
</dbReference>
<comment type="similarity">
    <text evidence="2">Belongs to the metallo-beta-lactamase superfamily.</text>
</comment>
<name>A0ABY8F4X4_9HYPH</name>
<dbReference type="PANTHER" id="PTHR42978:SF2">
    <property type="entry name" value="102 KBASES UNSTABLE REGION: FROM 1 TO 119443"/>
    <property type="match status" value="1"/>
</dbReference>
<proteinExistence type="inferred from homology"/>
<organism evidence="7 8">
    <name type="scientific">Roseibium porphyridii</name>
    <dbReference type="NCBI Taxonomy" id="2866279"/>
    <lineage>
        <taxon>Bacteria</taxon>
        <taxon>Pseudomonadati</taxon>
        <taxon>Pseudomonadota</taxon>
        <taxon>Alphaproteobacteria</taxon>
        <taxon>Hyphomicrobiales</taxon>
        <taxon>Stappiaceae</taxon>
        <taxon>Roseibium</taxon>
    </lineage>
</organism>
<keyword evidence="5" id="KW-0862">Zinc</keyword>
<accession>A0ABY8F4X4</accession>
<gene>
    <name evidence="7" type="ORF">K1718_04130</name>
</gene>
<evidence type="ECO:0000313" key="7">
    <source>
        <dbReference type="EMBL" id="WFE90548.1"/>
    </source>
</evidence>
<evidence type="ECO:0000259" key="6">
    <source>
        <dbReference type="SMART" id="SM00849"/>
    </source>
</evidence>
<sequence length="278" mass="30477">MRDINETSATLALGDLTITSLSDGHLQIPSDYFLNTQPHEREAVTPTTRIGANTWLIETKNRNVLVDAGSGSCLKERFPETGRLNWQDPDLELKRSTITDIVITHMHADHIGGLSANGNSLFPNAEIHIQAREWAFWTDPQLLSSAEDPQKPMIGLIQALAEPLKNQLTQHSGDVDLGNGIGLLLAQGHTPGHQVVHLASGREDCLLLADAVVSDKLQFSNPDITYALDSNPGDAVRTRRTLFDKIASDRITFGATHVNTTAFATLTRREKGYAFEPL</sequence>
<evidence type="ECO:0000256" key="4">
    <source>
        <dbReference type="ARBA" id="ARBA00022801"/>
    </source>
</evidence>
<keyword evidence="4" id="KW-0378">Hydrolase</keyword>
<dbReference type="Gene3D" id="3.60.15.10">
    <property type="entry name" value="Ribonuclease Z/Hydroxyacylglutathione hydrolase-like"/>
    <property type="match status" value="1"/>
</dbReference>
<evidence type="ECO:0000256" key="5">
    <source>
        <dbReference type="ARBA" id="ARBA00022833"/>
    </source>
</evidence>
<dbReference type="InterPro" id="IPR036866">
    <property type="entry name" value="RibonucZ/Hydroxyglut_hydro"/>
</dbReference>
<feature type="domain" description="Metallo-beta-lactamase" evidence="6">
    <location>
        <begin position="51"/>
        <end position="257"/>
    </location>
</feature>
<reference evidence="7 8" key="1">
    <citation type="submission" date="2023-03" db="EMBL/GenBank/DDBJ databases">
        <title>Roseibium porphyridii sp. nov. and Roseibium rhodosorbium sp. nov. isolated from marine algae, Porphyridium cruentum and Rhodosorus marinus, respectively.</title>
        <authorList>
            <person name="Lee M.W."/>
            <person name="Choi B.J."/>
            <person name="Lee J.K."/>
            <person name="Choi D.G."/>
            <person name="Baek J.H."/>
            <person name="Bayburt H."/>
            <person name="Kim J.M."/>
            <person name="Han D.M."/>
            <person name="Kim K.H."/>
            <person name="Jeon C.O."/>
        </authorList>
    </citation>
    <scope>NUCLEOTIDE SEQUENCE [LARGE SCALE GENOMIC DNA]</scope>
    <source>
        <strain evidence="7 8">KMA01</strain>
    </source>
</reference>
<evidence type="ECO:0000256" key="2">
    <source>
        <dbReference type="ARBA" id="ARBA00007749"/>
    </source>
</evidence>
<dbReference type="EMBL" id="CP120863">
    <property type="protein sequence ID" value="WFE90548.1"/>
    <property type="molecule type" value="Genomic_DNA"/>
</dbReference>